<proteinExistence type="predicted"/>
<protein>
    <submittedName>
        <fullName evidence="2">Uncharacterized protein</fullName>
    </submittedName>
</protein>
<keyword evidence="3" id="KW-1185">Reference proteome</keyword>
<feature type="compositionally biased region" description="Low complexity" evidence="1">
    <location>
        <begin position="65"/>
        <end position="77"/>
    </location>
</feature>
<sequence>EQFTRELSDASSIICPFVRNRCSNGIIIPLASTALISSTTQTLLEKDISLDSLDGTDSPQPKDQTITSSSSSASSTTFSRSETFEKLITKESLPIIADDLADSTDSTCSDLNQLFHISEYIEDNFIGQDDHSDEHISSLHMPIKNSIGTKKHPEKRLMFPGLLNRLIFLRRVLSDSDLRQKVCCIDENEIQFHVYHSNTINEHSIELNLMNTYGSETELHVWSHDCAEQRRFADERRQQSLIASNQPQSKLSHIERMIRMALDDNDDEENNLFESDGEEYDQQLALERQTLLQQIYEYPWLLQDDDLDRATIFLSPNSGHPLLSPTPDLVVPSHNPDFYQLCALTNSSSFATSYGTNSRHTTPPIASSVL</sequence>
<evidence type="ECO:0000313" key="3">
    <source>
        <dbReference type="Proteomes" id="UP000663873"/>
    </source>
</evidence>
<comment type="caution">
    <text evidence="2">The sequence shown here is derived from an EMBL/GenBank/DDBJ whole genome shotgun (WGS) entry which is preliminary data.</text>
</comment>
<accession>A0A821HD64</accession>
<name>A0A821HD64_9BILA</name>
<feature type="region of interest" description="Disordered" evidence="1">
    <location>
        <begin position="51"/>
        <end position="77"/>
    </location>
</feature>
<feature type="non-terminal residue" evidence="2">
    <location>
        <position position="1"/>
    </location>
</feature>
<dbReference type="EMBL" id="CAJOBP010032839">
    <property type="protein sequence ID" value="CAF4682098.1"/>
    <property type="molecule type" value="Genomic_DNA"/>
</dbReference>
<evidence type="ECO:0000256" key="1">
    <source>
        <dbReference type="SAM" id="MobiDB-lite"/>
    </source>
</evidence>
<evidence type="ECO:0000313" key="2">
    <source>
        <dbReference type="EMBL" id="CAF4682098.1"/>
    </source>
</evidence>
<gene>
    <name evidence="2" type="ORF">UJA718_LOCUS35302</name>
</gene>
<feature type="compositionally biased region" description="Polar residues" evidence="1">
    <location>
        <begin position="55"/>
        <end position="64"/>
    </location>
</feature>
<organism evidence="2 3">
    <name type="scientific">Rotaria socialis</name>
    <dbReference type="NCBI Taxonomy" id="392032"/>
    <lineage>
        <taxon>Eukaryota</taxon>
        <taxon>Metazoa</taxon>
        <taxon>Spiralia</taxon>
        <taxon>Gnathifera</taxon>
        <taxon>Rotifera</taxon>
        <taxon>Eurotatoria</taxon>
        <taxon>Bdelloidea</taxon>
        <taxon>Philodinida</taxon>
        <taxon>Philodinidae</taxon>
        <taxon>Rotaria</taxon>
    </lineage>
</organism>
<dbReference type="Proteomes" id="UP000663873">
    <property type="component" value="Unassembled WGS sequence"/>
</dbReference>
<reference evidence="2" key="1">
    <citation type="submission" date="2021-02" db="EMBL/GenBank/DDBJ databases">
        <authorList>
            <person name="Nowell W R."/>
        </authorList>
    </citation>
    <scope>NUCLEOTIDE SEQUENCE</scope>
</reference>
<dbReference type="AlphaFoldDB" id="A0A821HD64"/>